<evidence type="ECO:0000256" key="1">
    <source>
        <dbReference type="ARBA" id="ARBA00023015"/>
    </source>
</evidence>
<sequence length="225" mass="26387">MLIPRYIFTNDFVDLRTLFEAQSHKEIKLKPGEYLWQPDEFVQSINYIDGGLAKTYLVHETGRRKIISYHGMGTIFPGFHELDFKIEQTLVTEAITPMKVWRFSREEFGRLLEEYPKLNRYLLNSYARYINLLLFETAHQEYNSGFVKVCNAILLIHNAQTEVGENALFLSQEELSELVGMSRVNLTRHIGRLREEGVIDTARKQIRIRKLDTLMRYCSGETMPM</sequence>
<protein>
    <submittedName>
        <fullName evidence="6">Crp/Fnr family transcriptional regulator</fullName>
    </submittedName>
</protein>
<dbReference type="SUPFAM" id="SSF46785">
    <property type="entry name" value="Winged helix' DNA-binding domain"/>
    <property type="match status" value="1"/>
</dbReference>
<dbReference type="SUPFAM" id="SSF51206">
    <property type="entry name" value="cAMP-binding domain-like"/>
    <property type="match status" value="1"/>
</dbReference>
<dbReference type="Gene3D" id="2.60.120.10">
    <property type="entry name" value="Jelly Rolls"/>
    <property type="match status" value="1"/>
</dbReference>
<evidence type="ECO:0000259" key="4">
    <source>
        <dbReference type="PROSITE" id="PS50042"/>
    </source>
</evidence>
<dbReference type="InterPro" id="IPR036388">
    <property type="entry name" value="WH-like_DNA-bd_sf"/>
</dbReference>
<dbReference type="RefSeq" id="WP_127007068.1">
    <property type="nucleotide sequence ID" value="NZ_RQUZ01000001.1"/>
</dbReference>
<accession>A0A833FI56</accession>
<keyword evidence="1" id="KW-0805">Transcription regulation</keyword>
<evidence type="ECO:0000313" key="6">
    <source>
        <dbReference type="EMBL" id="KAB1479759.1"/>
    </source>
</evidence>
<reference evidence="6 7" key="1">
    <citation type="submission" date="2019-09" db="EMBL/GenBank/DDBJ databases">
        <title>Draft genome sequence of 3 type strains from the CCUG.</title>
        <authorList>
            <person name="Pineiro-Iglesias B."/>
            <person name="Tunovic T."/>
            <person name="Unosson C."/>
            <person name="Inganas E."/>
            <person name="Ohlen M."/>
            <person name="Cardew S."/>
            <person name="Jensie-Markopoulos S."/>
            <person name="Salva-Serra F."/>
            <person name="Jaen-Luchoro D."/>
            <person name="Karlsson R."/>
            <person name="Svensson-Stadler L."/>
            <person name="Chun J."/>
            <person name="Moore E."/>
        </authorList>
    </citation>
    <scope>NUCLEOTIDE SEQUENCE [LARGE SCALE GENOMIC DNA]</scope>
    <source>
        <strain evidence="6 7">CCUG 65427</strain>
    </source>
</reference>
<evidence type="ECO:0000256" key="2">
    <source>
        <dbReference type="ARBA" id="ARBA00023125"/>
    </source>
</evidence>
<dbReference type="PROSITE" id="PS51063">
    <property type="entry name" value="HTH_CRP_2"/>
    <property type="match status" value="1"/>
</dbReference>
<gene>
    <name evidence="6" type="ORF">F8R14_00335</name>
</gene>
<dbReference type="GO" id="GO:0003677">
    <property type="term" value="F:DNA binding"/>
    <property type="evidence" value="ECO:0007669"/>
    <property type="project" value="UniProtKB-KW"/>
</dbReference>
<feature type="domain" description="HTH crp-type" evidence="5">
    <location>
        <begin position="143"/>
        <end position="212"/>
    </location>
</feature>
<evidence type="ECO:0000256" key="3">
    <source>
        <dbReference type="ARBA" id="ARBA00023163"/>
    </source>
</evidence>
<dbReference type="InterPro" id="IPR014710">
    <property type="entry name" value="RmlC-like_jellyroll"/>
</dbReference>
<dbReference type="Gene3D" id="1.10.10.10">
    <property type="entry name" value="Winged helix-like DNA-binding domain superfamily/Winged helix DNA-binding domain"/>
    <property type="match status" value="1"/>
</dbReference>
<dbReference type="Pfam" id="PF13545">
    <property type="entry name" value="HTH_Crp_2"/>
    <property type="match status" value="1"/>
</dbReference>
<dbReference type="GO" id="GO:0006355">
    <property type="term" value="P:regulation of DNA-templated transcription"/>
    <property type="evidence" value="ECO:0007669"/>
    <property type="project" value="InterPro"/>
</dbReference>
<name>A0A833FI56_9FIRM</name>
<dbReference type="GeneID" id="83054317"/>
<dbReference type="EMBL" id="WBKH01000001">
    <property type="protein sequence ID" value="KAB1479759.1"/>
    <property type="molecule type" value="Genomic_DNA"/>
</dbReference>
<keyword evidence="3" id="KW-0804">Transcription</keyword>
<dbReference type="Proteomes" id="UP000434554">
    <property type="component" value="Unassembled WGS sequence"/>
</dbReference>
<comment type="caution">
    <text evidence="6">The sequence shown here is derived from an EMBL/GenBank/DDBJ whole genome shotgun (WGS) entry which is preliminary data.</text>
</comment>
<organism evidence="6 7">
    <name type="scientific">Veillonella seminalis</name>
    <dbReference type="NCBI Taxonomy" id="1502943"/>
    <lineage>
        <taxon>Bacteria</taxon>
        <taxon>Bacillati</taxon>
        <taxon>Bacillota</taxon>
        <taxon>Negativicutes</taxon>
        <taxon>Veillonellales</taxon>
        <taxon>Veillonellaceae</taxon>
        <taxon>Veillonella</taxon>
    </lineage>
</organism>
<dbReference type="CDD" id="cd00038">
    <property type="entry name" value="CAP_ED"/>
    <property type="match status" value="1"/>
</dbReference>
<proteinExistence type="predicted"/>
<dbReference type="InterPro" id="IPR000595">
    <property type="entry name" value="cNMP-bd_dom"/>
</dbReference>
<dbReference type="InterPro" id="IPR012318">
    <property type="entry name" value="HTH_CRP"/>
</dbReference>
<dbReference type="SMART" id="SM00419">
    <property type="entry name" value="HTH_CRP"/>
    <property type="match status" value="1"/>
</dbReference>
<dbReference type="InterPro" id="IPR036390">
    <property type="entry name" value="WH_DNA-bd_sf"/>
</dbReference>
<dbReference type="PROSITE" id="PS50042">
    <property type="entry name" value="CNMP_BINDING_3"/>
    <property type="match status" value="1"/>
</dbReference>
<dbReference type="Pfam" id="PF00027">
    <property type="entry name" value="cNMP_binding"/>
    <property type="match status" value="1"/>
</dbReference>
<dbReference type="InterPro" id="IPR018490">
    <property type="entry name" value="cNMP-bd_dom_sf"/>
</dbReference>
<keyword evidence="2" id="KW-0238">DNA-binding</keyword>
<feature type="domain" description="Cyclic nucleotide-binding" evidence="4">
    <location>
        <begin position="15"/>
        <end position="129"/>
    </location>
</feature>
<evidence type="ECO:0000259" key="5">
    <source>
        <dbReference type="PROSITE" id="PS51063"/>
    </source>
</evidence>
<evidence type="ECO:0000313" key="7">
    <source>
        <dbReference type="Proteomes" id="UP000434554"/>
    </source>
</evidence>
<dbReference type="AlphaFoldDB" id="A0A833FI56"/>